<gene>
    <name evidence="2" type="ORF">SAMN05421770_101442</name>
</gene>
<dbReference type="Gene3D" id="3.30.2310.20">
    <property type="entry name" value="RelE-like"/>
    <property type="match status" value="1"/>
</dbReference>
<dbReference type="Pfam" id="PF05016">
    <property type="entry name" value="ParE_toxin"/>
    <property type="match status" value="1"/>
</dbReference>
<sequence length="111" mass="13183">MIEQWDYYKEQQGIELANRWRDAVADTVKSLLVFTERGARCRLPNKRLRRLRWIPVPHFPYRVFYLFDPDSRALLVVHLLHNKRDIADLLMEAVSEMDEDVSDPMKGEPGK</sequence>
<name>A0A239DGP9_9BACT</name>
<proteinExistence type="predicted"/>
<keyword evidence="3" id="KW-1185">Reference proteome</keyword>
<dbReference type="AlphaFoldDB" id="A0A239DGP9"/>
<dbReference type="Proteomes" id="UP000198356">
    <property type="component" value="Unassembled WGS sequence"/>
</dbReference>
<evidence type="ECO:0000256" key="1">
    <source>
        <dbReference type="ARBA" id="ARBA00022649"/>
    </source>
</evidence>
<accession>A0A239DGP9</accession>
<dbReference type="InterPro" id="IPR035093">
    <property type="entry name" value="RelE/ParE_toxin_dom_sf"/>
</dbReference>
<dbReference type="InterPro" id="IPR007712">
    <property type="entry name" value="RelE/ParE_toxin"/>
</dbReference>
<keyword evidence="1" id="KW-1277">Toxin-antitoxin system</keyword>
<organism evidence="2 3">
    <name type="scientific">Granulicella rosea</name>
    <dbReference type="NCBI Taxonomy" id="474952"/>
    <lineage>
        <taxon>Bacteria</taxon>
        <taxon>Pseudomonadati</taxon>
        <taxon>Acidobacteriota</taxon>
        <taxon>Terriglobia</taxon>
        <taxon>Terriglobales</taxon>
        <taxon>Acidobacteriaceae</taxon>
        <taxon>Granulicella</taxon>
    </lineage>
</organism>
<protein>
    <submittedName>
        <fullName evidence="2">Plasmid stabilization system protein ParE</fullName>
    </submittedName>
</protein>
<reference evidence="2 3" key="1">
    <citation type="submission" date="2017-06" db="EMBL/GenBank/DDBJ databases">
        <authorList>
            <person name="Kim H.J."/>
            <person name="Triplett B.A."/>
        </authorList>
    </citation>
    <scope>NUCLEOTIDE SEQUENCE [LARGE SCALE GENOMIC DNA]</scope>
    <source>
        <strain evidence="2 3">DSM 18704</strain>
    </source>
</reference>
<dbReference type="EMBL" id="FZOU01000001">
    <property type="protein sequence ID" value="SNS31071.1"/>
    <property type="molecule type" value="Genomic_DNA"/>
</dbReference>
<evidence type="ECO:0000313" key="2">
    <source>
        <dbReference type="EMBL" id="SNS31071.1"/>
    </source>
</evidence>
<evidence type="ECO:0000313" key="3">
    <source>
        <dbReference type="Proteomes" id="UP000198356"/>
    </source>
</evidence>